<feature type="compositionally biased region" description="Basic and acidic residues" evidence="8">
    <location>
        <begin position="348"/>
        <end position="362"/>
    </location>
</feature>
<protein>
    <recommendedName>
        <fullName evidence="13">Protein UPSTREAM OF FLC</fullName>
    </recommendedName>
</protein>
<name>A0AAD8QWQ8_LOLMU</name>
<comment type="subcellular location">
    <subcellularLocation>
        <location evidence="1">Cell membrane</location>
        <topology evidence="1">Peripheral membrane protein</topology>
        <orientation evidence="1">Cytoplasmic side</orientation>
    </subcellularLocation>
</comment>
<dbReference type="PANTHER" id="PTHR31083">
    <property type="entry name" value="UPSTREAM OF FLC PROTEIN (DUF966)"/>
    <property type="match status" value="1"/>
</dbReference>
<dbReference type="InterPro" id="IPR048351">
    <property type="entry name" value="SOK_DIX"/>
</dbReference>
<dbReference type="GO" id="GO:0051258">
    <property type="term" value="P:protein polymerization"/>
    <property type="evidence" value="ECO:0007669"/>
    <property type="project" value="UniProtKB-ARBA"/>
</dbReference>
<feature type="compositionally biased region" description="Polar residues" evidence="8">
    <location>
        <begin position="479"/>
        <end position="506"/>
    </location>
</feature>
<feature type="compositionally biased region" description="Basic and acidic residues" evidence="8">
    <location>
        <begin position="513"/>
        <end position="526"/>
    </location>
</feature>
<evidence type="ECO:0000256" key="5">
    <source>
        <dbReference type="ARBA" id="ARBA00023136"/>
    </source>
</evidence>
<evidence type="ECO:0000256" key="3">
    <source>
        <dbReference type="ARBA" id="ARBA00022475"/>
    </source>
</evidence>
<feature type="domain" description="DUF7075" evidence="10">
    <location>
        <begin position="2"/>
        <end position="66"/>
    </location>
</feature>
<comment type="caution">
    <text evidence="11">The sequence shown here is derived from an EMBL/GenBank/DDBJ whole genome shotgun (WGS) entry which is preliminary data.</text>
</comment>
<keyword evidence="2" id="KW-0217">Developmental protein</keyword>
<reference evidence="11" key="1">
    <citation type="submission" date="2023-07" db="EMBL/GenBank/DDBJ databases">
        <title>A chromosome-level genome assembly of Lolium multiflorum.</title>
        <authorList>
            <person name="Chen Y."/>
            <person name="Copetti D."/>
            <person name="Kolliker R."/>
            <person name="Studer B."/>
        </authorList>
    </citation>
    <scope>NUCLEOTIDE SEQUENCE</scope>
    <source>
        <strain evidence="11">02402/16</strain>
        <tissue evidence="11">Leaf</tissue>
    </source>
</reference>
<comment type="similarity">
    <text evidence="7">Belongs to the SOSEKI family.</text>
</comment>
<evidence type="ECO:0008006" key="13">
    <source>
        <dbReference type="Google" id="ProtNLM"/>
    </source>
</evidence>
<evidence type="ECO:0000256" key="6">
    <source>
        <dbReference type="ARBA" id="ARBA00023306"/>
    </source>
</evidence>
<evidence type="ECO:0000256" key="1">
    <source>
        <dbReference type="ARBA" id="ARBA00004413"/>
    </source>
</evidence>
<feature type="region of interest" description="Disordered" evidence="8">
    <location>
        <begin position="212"/>
        <end position="262"/>
    </location>
</feature>
<keyword evidence="4" id="KW-0132">Cell division</keyword>
<gene>
    <name evidence="11" type="ORF">QYE76_033478</name>
</gene>
<evidence type="ECO:0000313" key="11">
    <source>
        <dbReference type="EMBL" id="KAK1609805.1"/>
    </source>
</evidence>
<organism evidence="11 12">
    <name type="scientific">Lolium multiflorum</name>
    <name type="common">Italian ryegrass</name>
    <name type="synonym">Lolium perenne subsp. multiflorum</name>
    <dbReference type="NCBI Taxonomy" id="4521"/>
    <lineage>
        <taxon>Eukaryota</taxon>
        <taxon>Viridiplantae</taxon>
        <taxon>Streptophyta</taxon>
        <taxon>Embryophyta</taxon>
        <taxon>Tracheophyta</taxon>
        <taxon>Spermatophyta</taxon>
        <taxon>Magnoliopsida</taxon>
        <taxon>Liliopsida</taxon>
        <taxon>Poales</taxon>
        <taxon>Poaceae</taxon>
        <taxon>BOP clade</taxon>
        <taxon>Pooideae</taxon>
        <taxon>Poodae</taxon>
        <taxon>Poeae</taxon>
        <taxon>Poeae Chloroplast Group 2 (Poeae type)</taxon>
        <taxon>Loliodinae</taxon>
        <taxon>Loliinae</taxon>
        <taxon>Lolium</taxon>
    </lineage>
</organism>
<evidence type="ECO:0000259" key="10">
    <source>
        <dbReference type="Pfam" id="PF23272"/>
    </source>
</evidence>
<dbReference type="Pfam" id="PF06136">
    <property type="entry name" value="SOK"/>
    <property type="match status" value="1"/>
</dbReference>
<dbReference type="GO" id="GO:0051301">
    <property type="term" value="P:cell division"/>
    <property type="evidence" value="ECO:0007669"/>
    <property type="project" value="UniProtKB-KW"/>
</dbReference>
<feature type="region of interest" description="Disordered" evidence="8">
    <location>
        <begin position="469"/>
        <end position="560"/>
    </location>
</feature>
<feature type="domain" description="SOSEKI DIX-like" evidence="9">
    <location>
        <begin position="122"/>
        <end position="209"/>
    </location>
</feature>
<dbReference type="InterPro" id="IPR010369">
    <property type="entry name" value="SOK"/>
</dbReference>
<evidence type="ECO:0000256" key="8">
    <source>
        <dbReference type="SAM" id="MobiDB-lite"/>
    </source>
</evidence>
<keyword evidence="3" id="KW-1003">Cell membrane</keyword>
<keyword evidence="5" id="KW-0472">Membrane</keyword>
<keyword evidence="6" id="KW-0131">Cell cycle</keyword>
<dbReference type="GO" id="GO:0005886">
    <property type="term" value="C:plasma membrane"/>
    <property type="evidence" value="ECO:0007669"/>
    <property type="project" value="UniProtKB-SubCell"/>
</dbReference>
<feature type="region of interest" description="Disordered" evidence="8">
    <location>
        <begin position="285"/>
        <end position="398"/>
    </location>
</feature>
<evidence type="ECO:0000259" key="9">
    <source>
        <dbReference type="Pfam" id="PF06136"/>
    </source>
</evidence>
<dbReference type="Proteomes" id="UP001231189">
    <property type="component" value="Unassembled WGS sequence"/>
</dbReference>
<dbReference type="Pfam" id="PF23272">
    <property type="entry name" value="DUF7075"/>
    <property type="match status" value="1"/>
</dbReference>
<evidence type="ECO:0000256" key="4">
    <source>
        <dbReference type="ARBA" id="ARBA00022618"/>
    </source>
</evidence>
<feature type="compositionally biased region" description="Polar residues" evidence="8">
    <location>
        <begin position="528"/>
        <end position="540"/>
    </location>
</feature>
<accession>A0AAD8QWQ8</accession>
<feature type="compositionally biased region" description="Low complexity" evidence="8">
    <location>
        <begin position="313"/>
        <end position="347"/>
    </location>
</feature>
<proteinExistence type="inferred from homology"/>
<feature type="region of interest" description="Disordered" evidence="8">
    <location>
        <begin position="85"/>
        <end position="111"/>
    </location>
</feature>
<keyword evidence="12" id="KW-1185">Reference proteome</keyword>
<feature type="compositionally biased region" description="Polar residues" evidence="8">
    <location>
        <begin position="233"/>
        <end position="248"/>
    </location>
</feature>
<dbReference type="PANTHER" id="PTHR31083:SF32">
    <property type="entry name" value="OS09G0571000 PROTEIN"/>
    <property type="match status" value="1"/>
</dbReference>
<feature type="compositionally biased region" description="Basic and acidic residues" evidence="8">
    <location>
        <begin position="545"/>
        <end position="560"/>
    </location>
</feature>
<evidence type="ECO:0000313" key="12">
    <source>
        <dbReference type="Proteomes" id="UP001231189"/>
    </source>
</evidence>
<evidence type="ECO:0000256" key="2">
    <source>
        <dbReference type="ARBA" id="ARBA00022473"/>
    </source>
</evidence>
<dbReference type="InterPro" id="IPR055503">
    <property type="entry name" value="DUF7075"/>
</dbReference>
<dbReference type="EMBL" id="JAUUTY010000007">
    <property type="protein sequence ID" value="KAK1609805.1"/>
    <property type="molecule type" value="Genomic_DNA"/>
</dbReference>
<sequence length="560" mass="61572">MVLVEALQANRNNLHYLDQFQGLWGKDTKWFLDMKRLNGGVPVEFDGYMRELVDKEVFLKGKRRVQCKFIRLIHPYMSEEPLNRMEGRARRRASPAGIRTRPARVEPEPPPTKRYEIRTARVAVVYYLCRNQHLEHPHFMEVSLASPQGLYLRDVMSRLDALRGKGMAAKYSWSCKRRYKNGFVWHDLSEGDLLLPAQGTEYVLKGSELQLDQSTPDHQHDSSANNAKVPKPAQQQESPRSPGSNQGWPSTSPSPAPTTEPAVPVVKEDAVPVSPPRVAVVSATKKTVPPPALLSPPSASTIGYDEQCRMPHSGSSSDSSPKASMPSSGASSPGLNNQAAAHDAATQTDDKARRDSTKHQRGQDMAGVTPENPEIVCESQSKRRAAAEQPSGRRSGTLQSLIRAEAAGRRRGLLEEDERTATISVSGRLKPANLLMCLMTCGPHNAGSGLVRTSKQRFTRLEYPSSSPALYPLGELKPGTTTEFTAGGSETESSAGNRLDSASSKLKPSLSRGHQDGVCEEAHPSKWDSVNPSRSASNRNFKAVSFHDEKEKGVKLEERQ</sequence>
<evidence type="ECO:0000256" key="7">
    <source>
        <dbReference type="ARBA" id="ARBA00024211"/>
    </source>
</evidence>
<dbReference type="AlphaFoldDB" id="A0AAD8QWQ8"/>